<organism evidence="1 2">
    <name type="scientific">Scleropages formosus</name>
    <name type="common">Asian bonytongue</name>
    <name type="synonym">Osteoglossum formosum</name>
    <dbReference type="NCBI Taxonomy" id="113540"/>
    <lineage>
        <taxon>Eukaryota</taxon>
        <taxon>Metazoa</taxon>
        <taxon>Chordata</taxon>
        <taxon>Craniata</taxon>
        <taxon>Vertebrata</taxon>
        <taxon>Euteleostomi</taxon>
        <taxon>Actinopterygii</taxon>
        <taxon>Neopterygii</taxon>
        <taxon>Teleostei</taxon>
        <taxon>Osteoglossocephala</taxon>
        <taxon>Osteoglossomorpha</taxon>
        <taxon>Osteoglossiformes</taxon>
        <taxon>Osteoglossidae</taxon>
        <taxon>Scleropages</taxon>
    </lineage>
</organism>
<dbReference type="OrthoDB" id="29460at2759"/>
<dbReference type="AlphaFoldDB" id="A0A8C9RIC2"/>
<reference evidence="1 2" key="1">
    <citation type="submission" date="2019-04" db="EMBL/GenBank/DDBJ databases">
        <authorList>
            <consortium name="Wellcome Sanger Institute Data Sharing"/>
        </authorList>
    </citation>
    <scope>NUCLEOTIDE SEQUENCE [LARGE SCALE GENOMIC DNA]</scope>
</reference>
<accession>A0A8C9RIC2</accession>
<dbReference type="Ensembl" id="ENSSFOT00015012709.2">
    <property type="protein sequence ID" value="ENSSFOP00015012551.2"/>
    <property type="gene ID" value="ENSSFOG00015008089.2"/>
</dbReference>
<proteinExistence type="predicted"/>
<reference evidence="1" key="2">
    <citation type="submission" date="2025-08" db="UniProtKB">
        <authorList>
            <consortium name="Ensembl"/>
        </authorList>
    </citation>
    <scope>IDENTIFICATION</scope>
</reference>
<protein>
    <submittedName>
        <fullName evidence="1">Uncharacterized protein</fullName>
    </submittedName>
</protein>
<keyword evidence="2" id="KW-1185">Reference proteome</keyword>
<dbReference type="PANTHER" id="PTHR15071">
    <property type="entry name" value="MANNOSE-6-PHOSPHATE RECEPTOR FAMILY MEMBER"/>
    <property type="match status" value="1"/>
</dbReference>
<sequence>MGKQLKVSDKYKFIFKAFKAGCIKVNHCKCILADGSGVISLAALGDSQGYLERLTLIPSGDGHDAEALLSFNPCVPFSEPDDFPSTDCIHVAACMTVRYRTFRYISRHINYGRHEDNVFKYNSNIKTLTVSYPGPSSSRTQARVHFQCSPNLSVSVSHSLGGDVPLEMWVDHPCVCPNACTLEDVGPGTIFLSATAYFVLGSCAPRPFRTRSGVHIAPEDRVWCSLCYLFAESRERPNRTDFEMKVKIIVQHKNIRILHCISYYYCCYLLT</sequence>
<dbReference type="GO" id="GO:0005802">
    <property type="term" value="C:trans-Golgi network"/>
    <property type="evidence" value="ECO:0007669"/>
    <property type="project" value="TreeGrafter"/>
</dbReference>
<dbReference type="Proteomes" id="UP000694397">
    <property type="component" value="Chromosome 17"/>
</dbReference>
<dbReference type="PANTHER" id="PTHR15071:SF34">
    <property type="entry name" value="MRH DOMAIN-CONTAINING PROTEIN"/>
    <property type="match status" value="1"/>
</dbReference>
<evidence type="ECO:0000313" key="2">
    <source>
        <dbReference type="Proteomes" id="UP000694397"/>
    </source>
</evidence>
<evidence type="ECO:0000313" key="1">
    <source>
        <dbReference type="Ensembl" id="ENSSFOP00015012551.2"/>
    </source>
</evidence>
<reference evidence="1" key="3">
    <citation type="submission" date="2025-09" db="UniProtKB">
        <authorList>
            <consortium name="Ensembl"/>
        </authorList>
    </citation>
    <scope>IDENTIFICATION</scope>
</reference>
<name>A0A8C9RIC2_SCLFO</name>